<evidence type="ECO:0000313" key="1">
    <source>
        <dbReference type="EMBL" id="RKQ61144.1"/>
    </source>
</evidence>
<organism evidence="1 2">
    <name type="scientific">Vogesella indigofera</name>
    <name type="common">Pseudomonas indigofera</name>
    <dbReference type="NCBI Taxonomy" id="45465"/>
    <lineage>
        <taxon>Bacteria</taxon>
        <taxon>Pseudomonadati</taxon>
        <taxon>Pseudomonadota</taxon>
        <taxon>Betaproteobacteria</taxon>
        <taxon>Neisseriales</taxon>
        <taxon>Chromobacteriaceae</taxon>
        <taxon>Vogesella</taxon>
    </lineage>
</organism>
<comment type="caution">
    <text evidence="1">The sequence shown here is derived from an EMBL/GenBank/DDBJ whole genome shotgun (WGS) entry which is preliminary data.</text>
</comment>
<sequence>MRKEFKIYCTSADIGPDRLIRLFHFGKSEEALAAELGVTVSTVQAWKAGKVPVPVVCVKYLELLDSNEQGSRLVVPAGYQVTIDYAEIERLADYRRLFHLRTMQTDLIERLMIKRDFYRDNCHRQARFGLMVNSLFG</sequence>
<protein>
    <submittedName>
        <fullName evidence="1">Uncharacterized protein</fullName>
    </submittedName>
</protein>
<dbReference type="AlphaFoldDB" id="A0A495BIF5"/>
<gene>
    <name evidence="1" type="ORF">C8E02_0911</name>
</gene>
<reference evidence="1 2" key="1">
    <citation type="submission" date="2018-10" db="EMBL/GenBank/DDBJ databases">
        <title>Genomic Encyclopedia of Type Strains, Phase IV (KMG-IV): sequencing the most valuable type-strain genomes for metagenomic binning, comparative biology and taxonomic classification.</title>
        <authorList>
            <person name="Goeker M."/>
        </authorList>
    </citation>
    <scope>NUCLEOTIDE SEQUENCE [LARGE SCALE GENOMIC DNA]</scope>
    <source>
        <strain evidence="1 2">DSM 3303</strain>
    </source>
</reference>
<dbReference type="Proteomes" id="UP000279384">
    <property type="component" value="Unassembled WGS sequence"/>
</dbReference>
<proteinExistence type="predicted"/>
<accession>A0A495BIF5</accession>
<evidence type="ECO:0000313" key="2">
    <source>
        <dbReference type="Proteomes" id="UP000279384"/>
    </source>
</evidence>
<dbReference type="RefSeq" id="WP_120809803.1">
    <property type="nucleotide sequence ID" value="NZ_RBID01000011.1"/>
</dbReference>
<name>A0A495BIF5_VOGIN</name>
<dbReference type="EMBL" id="RBID01000011">
    <property type="protein sequence ID" value="RKQ61144.1"/>
    <property type="molecule type" value="Genomic_DNA"/>
</dbReference>